<keyword evidence="1" id="KW-1133">Transmembrane helix</keyword>
<gene>
    <name evidence="2" type="ORF">K1J60_25760</name>
</gene>
<dbReference type="EMBL" id="CP080647">
    <property type="protein sequence ID" value="QYX79464.1"/>
    <property type="molecule type" value="Genomic_DNA"/>
</dbReference>
<keyword evidence="1" id="KW-0812">Transmembrane</keyword>
<name>A0ABX8XUH3_9ACTN</name>
<sequence>MAGWSERLRQAFLRFDRRHGGAEPPPRVQVFVARHPVGAGVVFGVLLGGLLGWALSAFHDPARMLQAVAVGVCAGLFIWLVCRFERRRQAHYARNGGFRWDPPRPPVRDDALPVWFEGLLWLSHWTVFLVLFWLVGQLRTPPFTWVQSAIYAGFLVVGSWAVHLIKERRRRQ</sequence>
<organism evidence="2 3">
    <name type="scientific">Streptomyces akebiae</name>
    <dbReference type="NCBI Taxonomy" id="2865673"/>
    <lineage>
        <taxon>Bacteria</taxon>
        <taxon>Bacillati</taxon>
        <taxon>Actinomycetota</taxon>
        <taxon>Actinomycetes</taxon>
        <taxon>Kitasatosporales</taxon>
        <taxon>Streptomycetaceae</taxon>
        <taxon>Streptomyces</taxon>
    </lineage>
</organism>
<evidence type="ECO:0000313" key="3">
    <source>
        <dbReference type="Proteomes" id="UP000827138"/>
    </source>
</evidence>
<evidence type="ECO:0008006" key="4">
    <source>
        <dbReference type="Google" id="ProtNLM"/>
    </source>
</evidence>
<accession>A0ABX8XUH3</accession>
<dbReference type="Proteomes" id="UP000827138">
    <property type="component" value="Chromosome"/>
</dbReference>
<feature type="transmembrane region" description="Helical" evidence="1">
    <location>
        <begin position="148"/>
        <end position="165"/>
    </location>
</feature>
<evidence type="ECO:0000313" key="2">
    <source>
        <dbReference type="EMBL" id="QYX79464.1"/>
    </source>
</evidence>
<protein>
    <recommendedName>
        <fullName evidence="4">Integral membrane protein</fullName>
    </recommendedName>
</protein>
<proteinExistence type="predicted"/>
<feature type="transmembrane region" description="Helical" evidence="1">
    <location>
        <begin position="37"/>
        <end position="58"/>
    </location>
</feature>
<keyword evidence="1" id="KW-0472">Membrane</keyword>
<feature type="transmembrane region" description="Helical" evidence="1">
    <location>
        <begin position="114"/>
        <end position="136"/>
    </location>
</feature>
<dbReference type="RefSeq" id="WP_220648254.1">
    <property type="nucleotide sequence ID" value="NZ_CP080647.1"/>
</dbReference>
<feature type="transmembrane region" description="Helical" evidence="1">
    <location>
        <begin position="64"/>
        <end position="82"/>
    </location>
</feature>
<evidence type="ECO:0000256" key="1">
    <source>
        <dbReference type="SAM" id="Phobius"/>
    </source>
</evidence>
<reference evidence="2 3" key="1">
    <citation type="submission" date="2021-08" db="EMBL/GenBank/DDBJ databases">
        <authorList>
            <person name="Ping M."/>
        </authorList>
    </citation>
    <scope>NUCLEOTIDE SEQUENCE [LARGE SCALE GENOMIC DNA]</scope>
    <source>
        <strain evidence="2 3">MG28</strain>
    </source>
</reference>
<keyword evidence="3" id="KW-1185">Reference proteome</keyword>